<evidence type="ECO:0000259" key="2">
    <source>
        <dbReference type="Pfam" id="PF20150"/>
    </source>
</evidence>
<dbReference type="Proteomes" id="UP000783213">
    <property type="component" value="Unassembled WGS sequence"/>
</dbReference>
<dbReference type="InterPro" id="IPR045518">
    <property type="entry name" value="2EXR"/>
</dbReference>
<evidence type="ECO:0000313" key="4">
    <source>
        <dbReference type="Proteomes" id="UP000783213"/>
    </source>
</evidence>
<evidence type="ECO:0000313" key="3">
    <source>
        <dbReference type="EMBL" id="KAF7937274.1"/>
    </source>
</evidence>
<gene>
    <name evidence="3" type="ORF">EAE98_001588</name>
</gene>
<comment type="caution">
    <text evidence="3">The sequence shown here is derived from an EMBL/GenBank/DDBJ whole genome shotgun (WGS) entry which is preliminary data.</text>
</comment>
<sequence>MNDMKELAFRTTTAGDEAVESPEAPDPIDSAVTINLTFADRDTKTINEIQLQEGAELLEITKLQNIEPRPGVFDQPAIVKQDETEEEIGLDRLAVISNVPYPSFIFKMDWEYARMNKDEQWEFLNSICVYWETFIEPTQPQIFLRKFNCFSKLPLEMRRTIWFYALPEPRLVELHIFRESDHFLFSGGSELVSAEIWRDNAGFVPSQLLLVCRESHDLFLEHYSIMDLQSLPGDEVISDATTDSSNSTFHASSSGYIDNKSDTLVIRDLHELATDLLFFNMHLNLIFFDSNNGRGIFGGLPSHPWKDIETLFPHLKQLTFIGNTCRNDRSVDQGEIDFNPLSINCLHPVNADTISVLVECVEKVHYRLNPEEWVQEPSVTAQLALDSCIVYKSQYLERVQINPSYWGGIEFETSILLDFQPDHDFYIINRSSNQKDPGGNSRSLITRSESCRGTISLYFDHWKDNLPVYYDGSFYKSCGEKEQHEGYESATRYDYDKWPWNDLKNFTVRK</sequence>
<dbReference type="PANTHER" id="PTHR35910">
    <property type="entry name" value="2EXR DOMAIN-CONTAINING PROTEIN"/>
    <property type="match status" value="1"/>
</dbReference>
<name>A0ABQ7IYD9_9HELO</name>
<dbReference type="EMBL" id="RCSX01000003">
    <property type="protein sequence ID" value="KAF7937274.1"/>
    <property type="molecule type" value="Genomic_DNA"/>
</dbReference>
<protein>
    <recommendedName>
        <fullName evidence="2">2EXR domain-containing protein</fullName>
    </recommendedName>
</protein>
<reference evidence="3 4" key="1">
    <citation type="journal article" date="2020" name="Genome Biol. Evol.">
        <title>Comparative genomics of Sclerotiniaceae.</title>
        <authorList>
            <person name="Valero Jimenez C.A."/>
            <person name="Steentjes M."/>
            <person name="Scholten O.E."/>
            <person name="Van Kan J.A.L."/>
        </authorList>
    </citation>
    <scope>NUCLEOTIDE SEQUENCE [LARGE SCALE GENOMIC DNA]</scope>
    <source>
        <strain evidence="3 4">B1</strain>
    </source>
</reference>
<organism evidence="3 4">
    <name type="scientific">Botrytis deweyae</name>
    <dbReference type="NCBI Taxonomy" id="2478750"/>
    <lineage>
        <taxon>Eukaryota</taxon>
        <taxon>Fungi</taxon>
        <taxon>Dikarya</taxon>
        <taxon>Ascomycota</taxon>
        <taxon>Pezizomycotina</taxon>
        <taxon>Leotiomycetes</taxon>
        <taxon>Helotiales</taxon>
        <taxon>Sclerotiniaceae</taxon>
        <taxon>Botrytis</taxon>
    </lineage>
</organism>
<dbReference type="PANTHER" id="PTHR35910:SF6">
    <property type="entry name" value="2EXR DOMAIN-CONTAINING PROTEIN"/>
    <property type="match status" value="1"/>
</dbReference>
<dbReference type="GeneID" id="62228362"/>
<dbReference type="Pfam" id="PF20150">
    <property type="entry name" value="2EXR"/>
    <property type="match status" value="1"/>
</dbReference>
<dbReference type="RefSeq" id="XP_038814192.1">
    <property type="nucleotide sequence ID" value="XM_038949207.1"/>
</dbReference>
<accession>A0ABQ7IYD9</accession>
<feature type="domain" description="2EXR" evidence="2">
    <location>
        <begin position="147"/>
        <end position="263"/>
    </location>
</feature>
<proteinExistence type="predicted"/>
<keyword evidence="4" id="KW-1185">Reference proteome</keyword>
<evidence type="ECO:0000256" key="1">
    <source>
        <dbReference type="SAM" id="MobiDB-lite"/>
    </source>
</evidence>
<feature type="region of interest" description="Disordered" evidence="1">
    <location>
        <begin position="1"/>
        <end position="26"/>
    </location>
</feature>